<proteinExistence type="predicted"/>
<evidence type="ECO:0000313" key="2">
    <source>
        <dbReference type="Proteomes" id="UP000319740"/>
    </source>
</evidence>
<accession>A0A2U9AGA8</accession>
<sequence length="101" mass="11602">MGILPASICTQPAVFSICIWQLELEDAVIDLVFTKIQQWLLLLHAEKVYVSIKKVLPGYYLACICHSINFFTFCDFLHVSIKNEFPDLIFDVKASHSPIWL</sequence>
<name>A0A2U9AGA8_ADET1</name>
<organismHost>
    <name type="scientific">Tupaiidae</name>
    <name type="common">tree shrews</name>
    <dbReference type="NCBI Taxonomy" id="9393"/>
</organismHost>
<dbReference type="EMBL" id="MF780605">
    <property type="protein sequence ID" value="AWO77126.1"/>
    <property type="molecule type" value="Genomic_DNA"/>
</dbReference>
<organism evidence="1 2">
    <name type="scientific">Tree shrew adenovirus serotype 1</name>
    <name type="common">TSAdV-1</name>
    <name type="synonym">Tupaia adenovirus 1</name>
    <dbReference type="NCBI Taxonomy" id="47680"/>
    <lineage>
        <taxon>Viruses</taxon>
        <taxon>Varidnaviria</taxon>
        <taxon>Bamfordvirae</taxon>
        <taxon>Preplasmiviricota</taxon>
        <taxon>Polisuviricotina</taxon>
        <taxon>Pharingeaviricetes</taxon>
        <taxon>Rowavirales</taxon>
        <taxon>Adenoviridae</taxon>
        <taxon>Mastadenovirus</taxon>
        <taxon>Mastadenovirus tupaiae</taxon>
        <taxon>Tree shrew mastadenovirus A</taxon>
    </lineage>
</organism>
<reference evidence="1 2" key="1">
    <citation type="submission" date="2017-08" db="EMBL/GenBank/DDBJ databases">
        <title>The genome of a new adenovirus from tree shrew.</title>
        <authorList>
            <person name="Song Q."/>
            <person name="Sun X."/>
            <person name="Dai J."/>
        </authorList>
    </citation>
    <scope>NUCLEOTIDE SEQUENCE [LARGE SCALE GENOMIC DNA]</scope>
    <source>
        <strain evidence="1">KM</strain>
    </source>
</reference>
<protein>
    <submittedName>
        <fullName evidence="1">E4 ORFB</fullName>
    </submittedName>
</protein>
<dbReference type="Proteomes" id="UP000319740">
    <property type="component" value="Segment"/>
</dbReference>
<evidence type="ECO:0000313" key="1">
    <source>
        <dbReference type="EMBL" id="AWO77126.1"/>
    </source>
</evidence>